<evidence type="ECO:0000256" key="2">
    <source>
        <dbReference type="SAM" id="MobiDB-lite"/>
    </source>
</evidence>
<dbReference type="PANTHER" id="PTHR10026">
    <property type="entry name" value="CYCLIN"/>
    <property type="match status" value="1"/>
</dbReference>
<keyword evidence="5" id="KW-1185">Reference proteome</keyword>
<dbReference type="Gene3D" id="1.10.472.10">
    <property type="entry name" value="Cyclin-like"/>
    <property type="match status" value="2"/>
</dbReference>
<protein>
    <recommendedName>
        <fullName evidence="3">Cyclin-like domain-containing protein</fullName>
    </recommendedName>
</protein>
<dbReference type="InterPro" id="IPR013763">
    <property type="entry name" value="Cyclin-like_dom"/>
</dbReference>
<evidence type="ECO:0000313" key="4">
    <source>
        <dbReference type="EMBL" id="KAK2947664.1"/>
    </source>
</evidence>
<dbReference type="InterPro" id="IPR043198">
    <property type="entry name" value="Cyclin/Ssn8"/>
</dbReference>
<feature type="compositionally biased region" description="Basic and acidic residues" evidence="2">
    <location>
        <begin position="1"/>
        <end position="14"/>
    </location>
</feature>
<accession>A0ABQ9X9X7</accession>
<feature type="region of interest" description="Disordered" evidence="2">
    <location>
        <begin position="440"/>
        <end position="467"/>
    </location>
</feature>
<feature type="region of interest" description="Disordered" evidence="2">
    <location>
        <begin position="400"/>
        <end position="421"/>
    </location>
</feature>
<name>A0ABQ9X9X7_9EUKA</name>
<feature type="domain" description="Cyclin-like" evidence="3">
    <location>
        <begin position="146"/>
        <end position="228"/>
    </location>
</feature>
<feature type="compositionally biased region" description="Polar residues" evidence="2">
    <location>
        <begin position="584"/>
        <end position="600"/>
    </location>
</feature>
<feature type="compositionally biased region" description="Basic and acidic residues" evidence="2">
    <location>
        <begin position="291"/>
        <end position="302"/>
    </location>
</feature>
<sequence>MLREGGNHAHDSPSRRHGIPQDSEERLHFRACMLIQALGKQLQLTSFSILTGCMYYHFFYTKESLRTNNYEVVAVTALFLAIKVEDSSKHIHEVLKAFQRLRSEPNVTPIDDKGPYYELIRDTLTAVEWKMLTMLDFDFETPNFLKLVMKYCKKLEYNEVAQEISWQLLLDSFRFPISLYYTDKTIACSIVLITSSVLQLRLRAKDFIEKLCEADIGQVTSCVRDLKSYYTIASGYPELNSSSIFEQDSRIYLGQSQQRFFDFFTHEQQLRTSQKSTNHPTAKVNAPLLKPHIESLPSKDTKQALPVSSSKSDDKIVGSKMKDDTKKTSQNDKMNEKKVEKHSEKTDSRKIDQKSSRLSERKEERRDERREETRRDDRADERKYERRDGRWTDRTNERMGDKRIDRGDSWKDKRKDDLTRDGHRKDVGWREEMKREEWRDDERRDSARREELKRDQPRGDLRRDDLRRDGRYTSDKTYIVNHAMNLITTTLGTIEIIHPAKNIRVEERIIKRKEWSADTNHEFQNVRANNTVQEENFRKRMGERRDTCQTALIRIPKSSGMIEGGRTNILTSDMTSVQKRESGRQNGSNTSESINSTFGEESSPDPLTATTHHPELRRSQYQNPVDHRKTHRSQNSLIHPNHLTTLHSQHIIFHSNLRRTLLQLLGKENLKFRRKPTSPFHSVRDVPQSI</sequence>
<dbReference type="Proteomes" id="UP001281761">
    <property type="component" value="Unassembled WGS sequence"/>
</dbReference>
<evidence type="ECO:0000313" key="5">
    <source>
        <dbReference type="Proteomes" id="UP001281761"/>
    </source>
</evidence>
<feature type="compositionally biased region" description="Basic and acidic residues" evidence="2">
    <location>
        <begin position="311"/>
        <end position="385"/>
    </location>
</feature>
<feature type="domain" description="Cyclin-like" evidence="3">
    <location>
        <begin position="33"/>
        <end position="133"/>
    </location>
</feature>
<feature type="region of interest" description="Disordered" evidence="2">
    <location>
        <begin position="290"/>
        <end position="385"/>
    </location>
</feature>
<dbReference type="InterPro" id="IPR036915">
    <property type="entry name" value="Cyclin-like_sf"/>
</dbReference>
<feature type="compositionally biased region" description="Polar residues" evidence="2">
    <location>
        <begin position="568"/>
        <end position="577"/>
    </location>
</feature>
<comment type="similarity">
    <text evidence="1">Belongs to the cyclin family.</text>
</comment>
<evidence type="ECO:0000259" key="3">
    <source>
        <dbReference type="SMART" id="SM00385"/>
    </source>
</evidence>
<comment type="caution">
    <text evidence="4">The sequence shown here is derived from an EMBL/GenBank/DDBJ whole genome shotgun (WGS) entry which is preliminary data.</text>
</comment>
<feature type="region of interest" description="Disordered" evidence="2">
    <location>
        <begin position="563"/>
        <end position="634"/>
    </location>
</feature>
<dbReference type="SMART" id="SM00385">
    <property type="entry name" value="CYCLIN"/>
    <property type="match status" value="2"/>
</dbReference>
<dbReference type="Pfam" id="PF00134">
    <property type="entry name" value="Cyclin_N"/>
    <property type="match status" value="1"/>
</dbReference>
<feature type="region of interest" description="Disordered" evidence="2">
    <location>
        <begin position="1"/>
        <end position="21"/>
    </location>
</feature>
<organism evidence="4 5">
    <name type="scientific">Blattamonas nauphoetae</name>
    <dbReference type="NCBI Taxonomy" id="2049346"/>
    <lineage>
        <taxon>Eukaryota</taxon>
        <taxon>Metamonada</taxon>
        <taxon>Preaxostyla</taxon>
        <taxon>Oxymonadida</taxon>
        <taxon>Blattamonas</taxon>
    </lineage>
</organism>
<dbReference type="InterPro" id="IPR006671">
    <property type="entry name" value="Cyclin_N"/>
</dbReference>
<dbReference type="SUPFAM" id="SSF47954">
    <property type="entry name" value="Cyclin-like"/>
    <property type="match status" value="2"/>
</dbReference>
<reference evidence="4 5" key="1">
    <citation type="journal article" date="2022" name="bioRxiv">
        <title>Genomics of Preaxostyla Flagellates Illuminates Evolutionary Transitions and the Path Towards Mitochondrial Loss.</title>
        <authorList>
            <person name="Novak L.V.F."/>
            <person name="Treitli S.C."/>
            <person name="Pyrih J."/>
            <person name="Halakuc P."/>
            <person name="Pipaliya S.V."/>
            <person name="Vacek V."/>
            <person name="Brzon O."/>
            <person name="Soukal P."/>
            <person name="Eme L."/>
            <person name="Dacks J.B."/>
            <person name="Karnkowska A."/>
            <person name="Elias M."/>
            <person name="Hampl V."/>
        </authorList>
    </citation>
    <scope>NUCLEOTIDE SEQUENCE [LARGE SCALE GENOMIC DNA]</scope>
    <source>
        <strain evidence="4">NAU3</strain>
        <tissue evidence="4">Gut</tissue>
    </source>
</reference>
<gene>
    <name evidence="4" type="ORF">BLNAU_17416</name>
</gene>
<proteinExistence type="inferred from homology"/>
<evidence type="ECO:0000256" key="1">
    <source>
        <dbReference type="RuleBase" id="RU000383"/>
    </source>
</evidence>
<dbReference type="EMBL" id="JARBJD010000194">
    <property type="protein sequence ID" value="KAK2947664.1"/>
    <property type="molecule type" value="Genomic_DNA"/>
</dbReference>
<keyword evidence="1" id="KW-0195">Cyclin</keyword>